<feature type="compositionally biased region" description="Polar residues" evidence="1">
    <location>
        <begin position="1"/>
        <end position="10"/>
    </location>
</feature>
<evidence type="ECO:0000313" key="2">
    <source>
        <dbReference type="EMBL" id="OMO51883.1"/>
    </source>
</evidence>
<comment type="caution">
    <text evidence="2">The sequence shown here is derived from an EMBL/GenBank/DDBJ whole genome shotgun (WGS) entry which is preliminary data.</text>
</comment>
<accession>A0A1R3G1D4</accession>
<dbReference type="Gramene" id="OMO51883">
    <property type="protein sequence ID" value="OMO51883"/>
    <property type="gene ID" value="CCACVL1_29528"/>
</dbReference>
<protein>
    <submittedName>
        <fullName evidence="2">Uncharacterized protein</fullName>
    </submittedName>
</protein>
<proteinExistence type="predicted"/>
<sequence>IAEKSVQSTKGADKSEAEPPLSLFR</sequence>
<evidence type="ECO:0000313" key="3">
    <source>
        <dbReference type="Proteomes" id="UP000188268"/>
    </source>
</evidence>
<name>A0A1R3G1D4_COCAP</name>
<feature type="non-terminal residue" evidence="2">
    <location>
        <position position="1"/>
    </location>
</feature>
<gene>
    <name evidence="2" type="ORF">CCACVL1_29528</name>
</gene>
<dbReference type="Proteomes" id="UP000188268">
    <property type="component" value="Unassembled WGS sequence"/>
</dbReference>
<organism evidence="2 3">
    <name type="scientific">Corchorus capsularis</name>
    <name type="common">Jute</name>
    <dbReference type="NCBI Taxonomy" id="210143"/>
    <lineage>
        <taxon>Eukaryota</taxon>
        <taxon>Viridiplantae</taxon>
        <taxon>Streptophyta</taxon>
        <taxon>Embryophyta</taxon>
        <taxon>Tracheophyta</taxon>
        <taxon>Spermatophyta</taxon>
        <taxon>Magnoliopsida</taxon>
        <taxon>eudicotyledons</taxon>
        <taxon>Gunneridae</taxon>
        <taxon>Pentapetalae</taxon>
        <taxon>rosids</taxon>
        <taxon>malvids</taxon>
        <taxon>Malvales</taxon>
        <taxon>Malvaceae</taxon>
        <taxon>Grewioideae</taxon>
        <taxon>Apeibeae</taxon>
        <taxon>Corchorus</taxon>
    </lineage>
</organism>
<dbReference type="EMBL" id="AWWV01015664">
    <property type="protein sequence ID" value="OMO51883.1"/>
    <property type="molecule type" value="Genomic_DNA"/>
</dbReference>
<dbReference type="AlphaFoldDB" id="A0A1R3G1D4"/>
<keyword evidence="3" id="KW-1185">Reference proteome</keyword>
<evidence type="ECO:0000256" key="1">
    <source>
        <dbReference type="SAM" id="MobiDB-lite"/>
    </source>
</evidence>
<feature type="region of interest" description="Disordered" evidence="1">
    <location>
        <begin position="1"/>
        <end position="25"/>
    </location>
</feature>
<reference evidence="2 3" key="1">
    <citation type="submission" date="2013-09" db="EMBL/GenBank/DDBJ databases">
        <title>Corchorus capsularis genome sequencing.</title>
        <authorList>
            <person name="Alam M."/>
            <person name="Haque M.S."/>
            <person name="Islam M.S."/>
            <person name="Emdad E.M."/>
            <person name="Islam M.M."/>
            <person name="Ahmed B."/>
            <person name="Halim A."/>
            <person name="Hossen Q.M.M."/>
            <person name="Hossain M.Z."/>
            <person name="Ahmed R."/>
            <person name="Khan M.M."/>
            <person name="Islam R."/>
            <person name="Rashid M.M."/>
            <person name="Khan S.A."/>
            <person name="Rahman M.S."/>
            <person name="Alam M."/>
        </authorList>
    </citation>
    <scope>NUCLEOTIDE SEQUENCE [LARGE SCALE GENOMIC DNA]</scope>
    <source>
        <strain evidence="3">cv. CVL-1</strain>
        <tissue evidence="2">Whole seedling</tissue>
    </source>
</reference>